<dbReference type="AlphaFoldDB" id="F8ILC4"/>
<proteinExistence type="predicted"/>
<sequence>MMEPNNPGQLNPDWVECLMGLPIGWTDIDVENDRLRSVPWPAGFGQEQFEWEPPRTATKRRHRVARLKALGNGVVPAQIAPVFAELVRLEHESHRGQ</sequence>
<name>F8ILC4_ALIAT</name>
<dbReference type="HOGENOM" id="CLU_2340606_0_0_9"/>
<dbReference type="Proteomes" id="UP000000292">
    <property type="component" value="Chromosome"/>
</dbReference>
<protein>
    <recommendedName>
        <fullName evidence="3">DNA (cytosine-5-)-methyltransferase</fullName>
    </recommendedName>
</protein>
<evidence type="ECO:0000313" key="2">
    <source>
        <dbReference type="Proteomes" id="UP000000292"/>
    </source>
</evidence>
<evidence type="ECO:0008006" key="3">
    <source>
        <dbReference type="Google" id="ProtNLM"/>
    </source>
</evidence>
<gene>
    <name evidence="1" type="ordered locus">TC41_1765</name>
</gene>
<dbReference type="EMBL" id="CP002902">
    <property type="protein sequence ID" value="AEJ43690.1"/>
    <property type="molecule type" value="Genomic_DNA"/>
</dbReference>
<accession>F8ILC4</accession>
<reference evidence="1 2" key="1">
    <citation type="journal article" date="2011" name="J. Bacteriol.">
        <title>Complete Genome Sequence of Alicyclobacillus acidocaldarius Strain Tc-4-1.</title>
        <authorList>
            <person name="Chen Y."/>
            <person name="He Y."/>
            <person name="Zhang B."/>
            <person name="Yang J."/>
            <person name="Li W."/>
            <person name="Dong Z."/>
            <person name="Hu S."/>
        </authorList>
    </citation>
    <scope>NUCLEOTIDE SEQUENCE [LARGE SCALE GENOMIC DNA]</scope>
    <source>
        <strain evidence="1 2">Tc-4-1</strain>
    </source>
</reference>
<evidence type="ECO:0000313" key="1">
    <source>
        <dbReference type="EMBL" id="AEJ43690.1"/>
    </source>
</evidence>
<dbReference type="eggNOG" id="COG0270">
    <property type="taxonomic scope" value="Bacteria"/>
</dbReference>
<organism evidence="1 2">
    <name type="scientific">Alicyclobacillus acidocaldarius (strain Tc-4-1)</name>
    <name type="common">Bacillus acidocaldarius</name>
    <dbReference type="NCBI Taxonomy" id="1048834"/>
    <lineage>
        <taxon>Bacteria</taxon>
        <taxon>Bacillati</taxon>
        <taxon>Bacillota</taxon>
        <taxon>Bacilli</taxon>
        <taxon>Bacillales</taxon>
        <taxon>Alicyclobacillaceae</taxon>
        <taxon>Alicyclobacillus</taxon>
    </lineage>
</organism>
<dbReference type="KEGG" id="aad:TC41_1765"/>
<dbReference type="REBASE" id="37928">
    <property type="entry name" value="M2.Aac41ORF1764P"/>
</dbReference>
<reference evidence="2" key="2">
    <citation type="submission" date="2011-06" db="EMBL/GenBank/DDBJ databases">
        <title>The complete genome sequence of Alicyclobacillus acidocaldarius sp. Tc-4-1.</title>
        <authorList>
            <person name="Chen Y."/>
            <person name="He Y."/>
            <person name="Dong Z."/>
            <person name="Hu S."/>
        </authorList>
    </citation>
    <scope>NUCLEOTIDE SEQUENCE [LARGE SCALE GENOMIC DNA]</scope>
    <source>
        <strain evidence="2">Tc-4-1</strain>
    </source>
</reference>